<evidence type="ECO:0000313" key="2">
    <source>
        <dbReference type="EMBL" id="QCW83950.1"/>
    </source>
</evidence>
<accession>A0A4P9UTK7</accession>
<evidence type="ECO:0000313" key="3">
    <source>
        <dbReference type="Proteomes" id="UP000305881"/>
    </source>
</evidence>
<feature type="signal peptide" evidence="1">
    <location>
        <begin position="1"/>
        <end position="20"/>
    </location>
</feature>
<dbReference type="CDD" id="cd07821">
    <property type="entry name" value="PYR_PYL_RCAR_like"/>
    <property type="match status" value="1"/>
</dbReference>
<keyword evidence="1" id="KW-0732">Signal</keyword>
<dbReference type="OrthoDB" id="1364128at2"/>
<dbReference type="AlphaFoldDB" id="A0A4P9UTK7"/>
<name>A0A4P9UTK7_METBY</name>
<dbReference type="RefSeq" id="WP_017842202.1">
    <property type="nucleotide sequence ID" value="NZ_CP035467.1"/>
</dbReference>
<proteinExistence type="predicted"/>
<sequence>MKQLLIILFNFLIFPVVALAHGPTPQKAKESIAIEAPADKVWDAVKQFGSIADWHDDVQKSEGDGKHESGGKRTLTFTNGEQLVDELDYYSDENREYSYRLNKENVKALPVSSYSIELQVAPGESDSSSIVTLKSRFYRGDTGNTPPDHLNDEAAVKAMTQYFKNGLTGLKKKLEE</sequence>
<feature type="chain" id="PRO_5020499889" evidence="1">
    <location>
        <begin position="21"/>
        <end position="176"/>
    </location>
</feature>
<dbReference type="STRING" id="675511.GCA_000341735_03818"/>
<dbReference type="EMBL" id="CP035467">
    <property type="protein sequence ID" value="QCW83950.1"/>
    <property type="molecule type" value="Genomic_DNA"/>
</dbReference>
<evidence type="ECO:0000256" key="1">
    <source>
        <dbReference type="SAM" id="SignalP"/>
    </source>
</evidence>
<keyword evidence="3" id="KW-1185">Reference proteome</keyword>
<dbReference type="PANTHER" id="PTHR39332:SF7">
    <property type="entry name" value="SRPBCC FAMILY PROTEIN"/>
    <property type="match status" value="1"/>
</dbReference>
<organism evidence="2 3">
    <name type="scientific">Methylotuvimicrobium buryatense</name>
    <name type="common">Methylomicrobium buryatense</name>
    <dbReference type="NCBI Taxonomy" id="95641"/>
    <lineage>
        <taxon>Bacteria</taxon>
        <taxon>Pseudomonadati</taxon>
        <taxon>Pseudomonadota</taxon>
        <taxon>Gammaproteobacteria</taxon>
        <taxon>Methylococcales</taxon>
        <taxon>Methylococcaceae</taxon>
        <taxon>Methylotuvimicrobium</taxon>
    </lineage>
</organism>
<dbReference type="InterPro" id="IPR019587">
    <property type="entry name" value="Polyketide_cyclase/dehydratase"/>
</dbReference>
<dbReference type="SUPFAM" id="SSF55961">
    <property type="entry name" value="Bet v1-like"/>
    <property type="match status" value="1"/>
</dbReference>
<reference evidence="3" key="1">
    <citation type="journal article" date="2019" name="J. Bacteriol.">
        <title>A Mutagenic Screen Identifies a TonB-Dependent Receptor Required for the Lanthanide Metal Switch in the Type I Methanotroph 'Methylotuvimicrobium buryatense' 5GB1C.</title>
        <authorList>
            <person name="Groom J.D."/>
            <person name="Ford S.M."/>
            <person name="Pesesky M.W."/>
            <person name="Lidstrom M.E."/>
        </authorList>
    </citation>
    <scope>NUCLEOTIDE SEQUENCE [LARGE SCALE GENOMIC DNA]</scope>
    <source>
        <strain evidence="3">5GB1C</strain>
    </source>
</reference>
<dbReference type="Proteomes" id="UP000305881">
    <property type="component" value="Chromosome"/>
</dbReference>
<dbReference type="PANTHER" id="PTHR39332">
    <property type="entry name" value="BLL4707 PROTEIN"/>
    <property type="match status" value="1"/>
</dbReference>
<protein>
    <submittedName>
        <fullName evidence="2">SRPBCC family protein</fullName>
    </submittedName>
</protein>
<dbReference type="InterPro" id="IPR023393">
    <property type="entry name" value="START-like_dom_sf"/>
</dbReference>
<dbReference type="Gene3D" id="3.30.530.20">
    <property type="match status" value="1"/>
</dbReference>
<dbReference type="Pfam" id="PF10604">
    <property type="entry name" value="Polyketide_cyc2"/>
    <property type="match status" value="1"/>
</dbReference>
<dbReference type="KEGG" id="mbur:EQU24_18160"/>
<gene>
    <name evidence="2" type="ORF">EQU24_18160</name>
</gene>